<protein>
    <recommendedName>
        <fullName evidence="1">DUF4439 domain-containing protein</fullName>
    </recommendedName>
</protein>
<evidence type="ECO:0000313" key="2">
    <source>
        <dbReference type="EMBL" id="GAC68941.1"/>
    </source>
</evidence>
<reference evidence="2 3" key="1">
    <citation type="submission" date="2013-01" db="EMBL/GenBank/DDBJ databases">
        <title>Whole genome shotgun sequence of Gordonia soli NBRC 108243.</title>
        <authorList>
            <person name="Isaki-Nakamura S."/>
            <person name="Hosoyama A."/>
            <person name="Tsuchikane K."/>
            <person name="Ando Y."/>
            <person name="Baba S."/>
            <person name="Ohji S."/>
            <person name="Hamada M."/>
            <person name="Tamura T."/>
            <person name="Yamazoe A."/>
            <person name="Yamazaki S."/>
            <person name="Fujita N."/>
        </authorList>
    </citation>
    <scope>NUCLEOTIDE SEQUENCE [LARGE SCALE GENOMIC DNA]</scope>
    <source>
        <strain evidence="2 3">NBRC 108243</strain>
    </source>
</reference>
<organism evidence="2 3">
    <name type="scientific">Gordonia soli NBRC 108243</name>
    <dbReference type="NCBI Taxonomy" id="1223545"/>
    <lineage>
        <taxon>Bacteria</taxon>
        <taxon>Bacillati</taxon>
        <taxon>Actinomycetota</taxon>
        <taxon>Actinomycetes</taxon>
        <taxon>Mycobacteriales</taxon>
        <taxon>Gordoniaceae</taxon>
        <taxon>Gordonia</taxon>
    </lineage>
</organism>
<keyword evidence="3" id="KW-1185">Reference proteome</keyword>
<name>M0QKZ4_9ACTN</name>
<feature type="domain" description="DUF4439" evidence="1">
    <location>
        <begin position="7"/>
        <end position="143"/>
    </location>
</feature>
<evidence type="ECO:0000313" key="3">
    <source>
        <dbReference type="Proteomes" id="UP000011666"/>
    </source>
</evidence>
<accession>M0QKZ4</accession>
<dbReference type="SUPFAM" id="SSF47240">
    <property type="entry name" value="Ferritin-like"/>
    <property type="match status" value="1"/>
</dbReference>
<sequence length="144" mass="15221">MSPTTDAVGTAVDAENAAIFTYGVTTAFTTGATRARVAEYIASHRARRDELNQTLVSAGAAQRDPAPGYTLPVSVDDAPTARRAALAAETDCAEAYRAMLETADTPQVRRLALDGLRETAGRAAQWRRTLGVRPTTVAFPGSPQ</sequence>
<dbReference type="InterPro" id="IPR012347">
    <property type="entry name" value="Ferritin-like"/>
</dbReference>
<dbReference type="AlphaFoldDB" id="M0QKZ4"/>
<dbReference type="Gene3D" id="1.20.1260.10">
    <property type="match status" value="1"/>
</dbReference>
<comment type="caution">
    <text evidence="2">The sequence shown here is derived from an EMBL/GenBank/DDBJ whole genome shotgun (WGS) entry which is preliminary data.</text>
</comment>
<dbReference type="Proteomes" id="UP000011666">
    <property type="component" value="Unassembled WGS sequence"/>
</dbReference>
<dbReference type="eggNOG" id="ENOG50334B4">
    <property type="taxonomic scope" value="Bacteria"/>
</dbReference>
<evidence type="ECO:0000259" key="1">
    <source>
        <dbReference type="Pfam" id="PF14530"/>
    </source>
</evidence>
<proteinExistence type="predicted"/>
<dbReference type="InterPro" id="IPR029447">
    <property type="entry name" value="DUF4439"/>
</dbReference>
<dbReference type="Pfam" id="PF14530">
    <property type="entry name" value="DUF4439"/>
    <property type="match status" value="1"/>
</dbReference>
<gene>
    <name evidence="2" type="ORF">GS4_20_00060</name>
</gene>
<dbReference type="OrthoDB" id="5192349at2"/>
<dbReference type="EMBL" id="BANX01000020">
    <property type="protein sequence ID" value="GAC68941.1"/>
    <property type="molecule type" value="Genomic_DNA"/>
</dbReference>
<dbReference type="RefSeq" id="WP_007621522.1">
    <property type="nucleotide sequence ID" value="NZ_BANX01000020.1"/>
</dbReference>
<dbReference type="CDD" id="cd00657">
    <property type="entry name" value="Ferritin_like"/>
    <property type="match status" value="1"/>
</dbReference>
<dbReference type="STRING" id="1223545.GS4_20_00060"/>
<dbReference type="InterPro" id="IPR009078">
    <property type="entry name" value="Ferritin-like_SF"/>
</dbReference>